<comment type="caution">
    <text evidence="4">The sequence shown here is derived from an EMBL/GenBank/DDBJ whole genome shotgun (WGS) entry which is preliminary data.</text>
</comment>
<keyword evidence="1" id="KW-0732">Signal</keyword>
<feature type="compositionally biased region" description="Low complexity" evidence="2">
    <location>
        <begin position="161"/>
        <end position="200"/>
    </location>
</feature>
<name>A0A6N9HZ74_9LACO</name>
<dbReference type="Pfam" id="PF02368">
    <property type="entry name" value="Big_2"/>
    <property type="match status" value="1"/>
</dbReference>
<feature type="compositionally biased region" description="Polar residues" evidence="2">
    <location>
        <begin position="145"/>
        <end position="160"/>
    </location>
</feature>
<gene>
    <name evidence="4" type="ORF">GB993_00660</name>
</gene>
<evidence type="ECO:0000313" key="5">
    <source>
        <dbReference type="Proteomes" id="UP000449209"/>
    </source>
</evidence>
<dbReference type="RefSeq" id="WP_161002822.1">
    <property type="nucleotide sequence ID" value="NZ_WEZQ01000001.1"/>
</dbReference>
<dbReference type="InterPro" id="IPR003343">
    <property type="entry name" value="Big_2"/>
</dbReference>
<organism evidence="4 5">
    <name type="scientific">Furfurilactobacillus milii</name>
    <dbReference type="NCBI Taxonomy" id="2888272"/>
    <lineage>
        <taxon>Bacteria</taxon>
        <taxon>Bacillati</taxon>
        <taxon>Bacillota</taxon>
        <taxon>Bacilli</taxon>
        <taxon>Lactobacillales</taxon>
        <taxon>Lactobacillaceae</taxon>
        <taxon>Furfurilactobacillus</taxon>
    </lineage>
</organism>
<feature type="domain" description="BIG2" evidence="3">
    <location>
        <begin position="452"/>
        <end position="531"/>
    </location>
</feature>
<feature type="region of interest" description="Disordered" evidence="2">
    <location>
        <begin position="48"/>
        <end position="102"/>
    </location>
</feature>
<feature type="compositionally biased region" description="Polar residues" evidence="2">
    <location>
        <begin position="71"/>
        <end position="94"/>
    </location>
</feature>
<dbReference type="InterPro" id="IPR022263">
    <property type="entry name" value="KxYKxGKxW"/>
</dbReference>
<feature type="region of interest" description="Disordered" evidence="2">
    <location>
        <begin position="145"/>
        <end position="260"/>
    </location>
</feature>
<feature type="compositionally biased region" description="Polar residues" evidence="2">
    <location>
        <begin position="48"/>
        <end position="64"/>
    </location>
</feature>
<accession>A0A6N9HZ74</accession>
<feature type="domain" description="BIG2" evidence="3">
    <location>
        <begin position="880"/>
        <end position="962"/>
    </location>
</feature>
<dbReference type="OrthoDB" id="2329348at2"/>
<dbReference type="Gene3D" id="2.60.40.1080">
    <property type="match status" value="4"/>
</dbReference>
<dbReference type="Proteomes" id="UP000449209">
    <property type="component" value="Unassembled WGS sequence"/>
</dbReference>
<evidence type="ECO:0000313" key="4">
    <source>
        <dbReference type="EMBL" id="MYV16041.1"/>
    </source>
</evidence>
<dbReference type="Pfam" id="PF19258">
    <property type="entry name" value="KxYKxGKxW_sig"/>
    <property type="match status" value="1"/>
</dbReference>
<reference evidence="4 5" key="1">
    <citation type="journal article" date="2019" name="Appl. Environ. Microbiol.">
        <title>Genetic determinants of hydroxycinnamic acid metabolism in heterofermentative lactobacilli.</title>
        <authorList>
            <person name="Gaur G."/>
            <person name="Oh J.H."/>
            <person name="Filannino P."/>
            <person name="Gobbetti M."/>
            <person name="van Pijkeren J.P."/>
            <person name="Ganzle M.G."/>
        </authorList>
    </citation>
    <scope>NUCLEOTIDE SEQUENCE [LARGE SCALE GENOMIC DNA]</scope>
    <source>
        <strain evidence="4 5">C5</strain>
    </source>
</reference>
<feature type="compositionally biased region" description="Low complexity" evidence="2">
    <location>
        <begin position="226"/>
        <end position="253"/>
    </location>
</feature>
<evidence type="ECO:0000259" key="3">
    <source>
        <dbReference type="SMART" id="SM00635"/>
    </source>
</evidence>
<dbReference type="EMBL" id="WEZQ01000001">
    <property type="protein sequence ID" value="MYV16041.1"/>
    <property type="molecule type" value="Genomic_DNA"/>
</dbReference>
<feature type="domain" description="BIG2" evidence="3">
    <location>
        <begin position="1153"/>
        <end position="1217"/>
    </location>
</feature>
<dbReference type="NCBIfam" id="TIGR03715">
    <property type="entry name" value="KxYKxGKxW"/>
    <property type="match status" value="1"/>
</dbReference>
<protein>
    <recommendedName>
        <fullName evidence="3">BIG2 domain-containing protein</fullName>
    </recommendedName>
</protein>
<dbReference type="SMART" id="SM00635">
    <property type="entry name" value="BID_2"/>
    <property type="match status" value="3"/>
</dbReference>
<dbReference type="InterPro" id="IPR008964">
    <property type="entry name" value="Invasin/intimin_cell_adhesion"/>
</dbReference>
<evidence type="ECO:0000256" key="2">
    <source>
        <dbReference type="SAM" id="MobiDB-lite"/>
    </source>
</evidence>
<proteinExistence type="predicted"/>
<sequence>MLKHNGNIDSSVKEHYKMYKAGKKWLFAGIFAAVLSFGGFVSTAQADTANQQPQVVQTKTATTDNTDKVAPTSTVTSQDSTAGSQASSTNTQKSAAPVSAMPAAKSQASLMSTAKSSVSNVTSQTSTFSTNSEAAKSVYVSTSKATKANNNSSAPASQQRANSVAVKTNTTVTSSTTTTASSAPASQARTTATASAPKATSNVSKTDVKTDQPASQANTIELLAEPNSASPVSTTSTSNTSESSTSNASPANSVDTVSDYKPATTDNITNWGISNDWQQNADTWVGNQYNVQAFTNPSDATYHNLSVTSSDPTVATATLDPVTKEIAIKALKSGHTTVQVSLLRNNNKTSIVSFEQSVHTPEKMTSMYFGLPYWENDPGTVQQPDGVYSFGGLVKDTARLSQDEYTLTSSDPTVVSVSGHTLTSLKPGTSVITMFLTDEGQKFSYNSTMTVNKPDVDLFSGVGEAVVPAGYYRNDGLHGKGGLKDGTYNVAYKNETPDIVTDVNGKLTGVEPGQGTIDITVTDKTTGRQILSKAVTVTVEAPKDYYYIHDTRWELNYGDSINNNDGWYANVPKVVTMDLSNLYNVPSNDGTNNYPVPDSTKYNFTGSINPADGKITSLGNNKFSIEFYKTGEITTNWTATNPMGATVTASFEDVVVNISKLADIFQTVLPKDTMALNDEQYVSNYNITNPYTDSDLGWTFNGVTTDTPQYLSVNYSGQSNVQNQTQYLVTALKATPQDGSTFAHLIWNYTDAAGNIQKVVKNVNVIDLIQAKDVVVTNVPRLAYVNTALAPLSVTVEPGDALKYLAPYQWQVVQTNQFGKTVPVVNNGTIYTMSTGSDAHNPVFTFLKPGDFQIQAQVTDKRTIYLGSQTAKIHVVDYAPLKSTQVSADKQIEVNGSFVATVQSIDPVNAHFTNTWTSSDPSVASITFDSNADNGPATITGLKPGTVTITVVSSQEGNNPVTKQFDLKVVKSVPITNVTKISGPLFAFAGTANNYQLIDANGKAVTADAWTSSDPLTSPVNNAGTLFVDKNLSSQKDILLSAELSGKWYIFQVTELKKGDLELEMPMSAGDFSTTVGDVTNFNLSHLTDLSLKELDGEASLTDTGTFTALKAGKVEIHFNSFGTQEVKTITINPAKSINSFSFDYANLTDNTALMGNVLTPTNNFNPVDPGYQSMTWTSSNPDVATVNDQGIVKALLPGTTTITSTVKDVTGKTFTATKSLTVGLNTAGITSMLYSTLDIEKYESQINDYAKALKTIGKSLDQLTGFTTEKNAVPAIINVKAGDGSIVTHDGSFTISSLLQDAVSQLNELANSNPTINKLSFAIGNSADTTIIGGNLVGTGDYNTVTGWTVKGTELKISNQETELTKTQVVNLIEHVILAHNGLIYPADQGNTTNDQMTGATNDNDLLALNLRYILGNSINSSAMGV</sequence>
<dbReference type="SUPFAM" id="SSF49373">
    <property type="entry name" value="Invasin/intimin cell-adhesion fragments"/>
    <property type="match status" value="2"/>
</dbReference>
<evidence type="ECO:0000256" key="1">
    <source>
        <dbReference type="ARBA" id="ARBA00022729"/>
    </source>
</evidence>